<dbReference type="InterPro" id="IPR045975">
    <property type="entry name" value="DUF5931"/>
</dbReference>
<dbReference type="EMBL" id="BJZQ01000002">
    <property type="protein sequence ID" value="GEO88528.1"/>
    <property type="molecule type" value="Genomic_DNA"/>
</dbReference>
<dbReference type="InterPro" id="IPR050482">
    <property type="entry name" value="Sensor_HK_TwoCompSys"/>
</dbReference>
<keyword evidence="4" id="KW-0472">Membrane</keyword>
<evidence type="ECO:0000256" key="1">
    <source>
        <dbReference type="ARBA" id="ARBA00022679"/>
    </source>
</evidence>
<feature type="transmembrane region" description="Helical" evidence="4">
    <location>
        <begin position="12"/>
        <end position="30"/>
    </location>
</feature>
<organism evidence="7 8">
    <name type="scientific">Aeromicrobium flavum</name>
    <dbReference type="NCBI Taxonomy" id="416568"/>
    <lineage>
        <taxon>Bacteria</taxon>
        <taxon>Bacillati</taxon>
        <taxon>Actinomycetota</taxon>
        <taxon>Actinomycetes</taxon>
        <taxon>Propionibacteriales</taxon>
        <taxon>Nocardioidaceae</taxon>
        <taxon>Aeromicrobium</taxon>
    </lineage>
</organism>
<accession>A0A512HST9</accession>
<evidence type="ECO:0000259" key="6">
    <source>
        <dbReference type="Pfam" id="PF19354"/>
    </source>
</evidence>
<evidence type="ECO:0000256" key="3">
    <source>
        <dbReference type="ARBA" id="ARBA00023012"/>
    </source>
</evidence>
<feature type="domain" description="Histidine kinase/HSP90-like ATPase" evidence="5">
    <location>
        <begin position="276"/>
        <end position="367"/>
    </location>
</feature>
<feature type="transmembrane region" description="Helical" evidence="4">
    <location>
        <begin position="71"/>
        <end position="89"/>
    </location>
</feature>
<dbReference type="GO" id="GO:0016301">
    <property type="term" value="F:kinase activity"/>
    <property type="evidence" value="ECO:0007669"/>
    <property type="project" value="UniProtKB-KW"/>
</dbReference>
<dbReference type="SUPFAM" id="SSF55874">
    <property type="entry name" value="ATPase domain of HSP90 chaperone/DNA topoisomerase II/histidine kinase"/>
    <property type="match status" value="1"/>
</dbReference>
<dbReference type="PANTHER" id="PTHR24421">
    <property type="entry name" value="NITRATE/NITRITE SENSOR PROTEIN NARX-RELATED"/>
    <property type="match status" value="1"/>
</dbReference>
<feature type="transmembrane region" description="Helical" evidence="4">
    <location>
        <begin position="101"/>
        <end position="132"/>
    </location>
</feature>
<keyword evidence="1" id="KW-0808">Transferase</keyword>
<feature type="transmembrane region" description="Helical" evidence="4">
    <location>
        <begin position="144"/>
        <end position="166"/>
    </location>
</feature>
<dbReference type="Pfam" id="PF02518">
    <property type="entry name" value="HATPase_c"/>
    <property type="match status" value="1"/>
</dbReference>
<dbReference type="Gene3D" id="3.30.565.10">
    <property type="entry name" value="Histidine kinase-like ATPase, C-terminal domain"/>
    <property type="match status" value="1"/>
</dbReference>
<keyword evidence="4" id="KW-1133">Transmembrane helix</keyword>
<evidence type="ECO:0000256" key="4">
    <source>
        <dbReference type="SAM" id="Phobius"/>
    </source>
</evidence>
<evidence type="ECO:0000313" key="8">
    <source>
        <dbReference type="Proteomes" id="UP000321769"/>
    </source>
</evidence>
<evidence type="ECO:0000259" key="5">
    <source>
        <dbReference type="Pfam" id="PF02518"/>
    </source>
</evidence>
<feature type="domain" description="DUF5931" evidence="6">
    <location>
        <begin position="6"/>
        <end position="159"/>
    </location>
</feature>
<dbReference type="PANTHER" id="PTHR24421:SF61">
    <property type="entry name" value="OXYGEN SENSOR HISTIDINE KINASE NREB"/>
    <property type="match status" value="1"/>
</dbReference>
<protein>
    <submittedName>
        <fullName evidence="7">Histidine kinase</fullName>
    </submittedName>
</protein>
<proteinExistence type="predicted"/>
<dbReference type="NCBIfam" id="NF047322">
    <property type="entry name" value="HK_morpho_MacS"/>
    <property type="match status" value="1"/>
</dbReference>
<keyword evidence="8" id="KW-1185">Reference proteome</keyword>
<sequence>MPTARAIEDQLFAALGIVRVVLLLNAVGWNIHRRDNFQHPEAAVACVAVMVLWTFVANVSYGRPRLRTAQLVVVDLALAVVLMLVTPWVKGEGYRATVPGFWVAGALLAAALRFGWRGGFMAGVVLAVADIVPREELRQSDVGNAFLLILAGTIVGYLCASLQTMAAEREAAQREATAAAERARLARAVHDGVLQVLALVQRRGRELGGDLGELGALAGEQEDRLRRLIRAQDSLSVDADTFDLATALTGLEELPGVTVSTPGHPVEMGAATALEVVAAVRACLDNVRLHVGEDAPAWVLLQDRQDRVEVSVRDDGPGIAPGRLEIAAAEGRLGVSGSIRGRIRDLGGTAEVATGTFGTEWRFAVPRERPDTAYGRRHE</sequence>
<dbReference type="Pfam" id="PF19354">
    <property type="entry name" value="DUF5931"/>
    <property type="match status" value="1"/>
</dbReference>
<comment type="caution">
    <text evidence="7">The sequence shown here is derived from an EMBL/GenBank/DDBJ whole genome shotgun (WGS) entry which is preliminary data.</text>
</comment>
<dbReference type="AlphaFoldDB" id="A0A512HST9"/>
<reference evidence="7 8" key="1">
    <citation type="submission" date="2019-07" db="EMBL/GenBank/DDBJ databases">
        <title>Whole genome shotgun sequence of Aeromicrobium flavum NBRC 107625.</title>
        <authorList>
            <person name="Hosoyama A."/>
            <person name="Uohara A."/>
            <person name="Ohji S."/>
            <person name="Ichikawa N."/>
        </authorList>
    </citation>
    <scope>NUCLEOTIDE SEQUENCE [LARGE SCALE GENOMIC DNA]</scope>
    <source>
        <strain evidence="7 8">NBRC 107625</strain>
    </source>
</reference>
<evidence type="ECO:0000256" key="2">
    <source>
        <dbReference type="ARBA" id="ARBA00022777"/>
    </source>
</evidence>
<name>A0A512HST9_9ACTN</name>
<dbReference type="InterPro" id="IPR003594">
    <property type="entry name" value="HATPase_dom"/>
</dbReference>
<dbReference type="Proteomes" id="UP000321769">
    <property type="component" value="Unassembled WGS sequence"/>
</dbReference>
<keyword evidence="3" id="KW-0902">Two-component regulatory system</keyword>
<evidence type="ECO:0000313" key="7">
    <source>
        <dbReference type="EMBL" id="GEO88528.1"/>
    </source>
</evidence>
<dbReference type="GO" id="GO:0000160">
    <property type="term" value="P:phosphorelay signal transduction system"/>
    <property type="evidence" value="ECO:0007669"/>
    <property type="project" value="UniProtKB-KW"/>
</dbReference>
<dbReference type="InterPro" id="IPR036890">
    <property type="entry name" value="HATPase_C_sf"/>
</dbReference>
<keyword evidence="4" id="KW-0812">Transmembrane</keyword>
<feature type="transmembrane region" description="Helical" evidence="4">
    <location>
        <begin position="42"/>
        <end position="59"/>
    </location>
</feature>
<keyword evidence="2 7" id="KW-0418">Kinase</keyword>
<gene>
    <name evidence="7" type="ORF">AFL01nite_08550</name>
</gene>